<keyword evidence="8" id="KW-1185">Reference proteome</keyword>
<evidence type="ECO:0000256" key="2">
    <source>
        <dbReference type="ARBA" id="ARBA00005982"/>
    </source>
</evidence>
<dbReference type="EMBL" id="CM029048">
    <property type="protein sequence ID" value="KAG2577840.1"/>
    <property type="molecule type" value="Genomic_DNA"/>
</dbReference>
<dbReference type="GO" id="GO:0016020">
    <property type="term" value="C:membrane"/>
    <property type="evidence" value="ECO:0007669"/>
    <property type="project" value="UniProtKB-SubCell"/>
</dbReference>
<evidence type="ECO:0000256" key="1">
    <source>
        <dbReference type="ARBA" id="ARBA00004141"/>
    </source>
</evidence>
<proteinExistence type="inferred from homology"/>
<evidence type="ECO:0000313" key="7">
    <source>
        <dbReference type="EMBL" id="KAG2577840.1"/>
    </source>
</evidence>
<reference evidence="7" key="1">
    <citation type="submission" date="2020-05" db="EMBL/GenBank/DDBJ databases">
        <title>WGS assembly of Panicum virgatum.</title>
        <authorList>
            <person name="Lovell J.T."/>
            <person name="Jenkins J."/>
            <person name="Shu S."/>
            <person name="Juenger T.E."/>
            <person name="Schmutz J."/>
        </authorList>
    </citation>
    <scope>NUCLEOTIDE SEQUENCE</scope>
    <source>
        <strain evidence="7">AP13</strain>
    </source>
</reference>
<keyword evidence="4 6" id="KW-1133">Transmembrane helix</keyword>
<evidence type="ECO:0000256" key="4">
    <source>
        <dbReference type="ARBA" id="ARBA00022989"/>
    </source>
</evidence>
<dbReference type="Pfam" id="PF00854">
    <property type="entry name" value="PTR2"/>
    <property type="match status" value="1"/>
</dbReference>
<comment type="subcellular location">
    <subcellularLocation>
        <location evidence="1">Membrane</location>
        <topology evidence="1">Multi-pass membrane protein</topology>
    </subcellularLocation>
</comment>
<comment type="caution">
    <text evidence="7">The sequence shown here is derived from an EMBL/GenBank/DDBJ whole genome shotgun (WGS) entry which is preliminary data.</text>
</comment>
<dbReference type="InterPro" id="IPR000109">
    <property type="entry name" value="POT_fam"/>
</dbReference>
<evidence type="ECO:0000313" key="8">
    <source>
        <dbReference type="Proteomes" id="UP000823388"/>
    </source>
</evidence>
<dbReference type="AlphaFoldDB" id="A0A8T0QXQ8"/>
<feature type="transmembrane region" description="Helical" evidence="6">
    <location>
        <begin position="24"/>
        <end position="44"/>
    </location>
</feature>
<dbReference type="Gene3D" id="1.20.1250.20">
    <property type="entry name" value="MFS general substrate transporter like domains"/>
    <property type="match status" value="1"/>
</dbReference>
<gene>
    <name evidence="7" type="ORF">PVAP13_6NG180703</name>
</gene>
<dbReference type="SUPFAM" id="SSF103473">
    <property type="entry name" value="MFS general substrate transporter"/>
    <property type="match status" value="1"/>
</dbReference>
<name>A0A8T0QXQ8_PANVG</name>
<dbReference type="GO" id="GO:0022857">
    <property type="term" value="F:transmembrane transporter activity"/>
    <property type="evidence" value="ECO:0007669"/>
    <property type="project" value="InterPro"/>
</dbReference>
<keyword evidence="5 6" id="KW-0472">Membrane</keyword>
<comment type="similarity">
    <text evidence="2">Belongs to the major facilitator superfamily. Proton-dependent oligopeptide transporter (POT/PTR) (TC 2.A.17) family.</text>
</comment>
<keyword evidence="3 6" id="KW-0812">Transmembrane</keyword>
<dbReference type="PANTHER" id="PTHR11654">
    <property type="entry name" value="OLIGOPEPTIDE TRANSPORTER-RELATED"/>
    <property type="match status" value="1"/>
</dbReference>
<accession>A0A8T0QXQ8</accession>
<feature type="transmembrane region" description="Helical" evidence="6">
    <location>
        <begin position="50"/>
        <end position="68"/>
    </location>
</feature>
<sequence length="69" mass="7833">MCRPLERINLMIQVQLSESRRGSFFNWFYFSIDIGALISSSFLVWVQDNVGWGLGFGIPTVFMGLAIIS</sequence>
<organism evidence="7 8">
    <name type="scientific">Panicum virgatum</name>
    <name type="common">Blackwell switchgrass</name>
    <dbReference type="NCBI Taxonomy" id="38727"/>
    <lineage>
        <taxon>Eukaryota</taxon>
        <taxon>Viridiplantae</taxon>
        <taxon>Streptophyta</taxon>
        <taxon>Embryophyta</taxon>
        <taxon>Tracheophyta</taxon>
        <taxon>Spermatophyta</taxon>
        <taxon>Magnoliopsida</taxon>
        <taxon>Liliopsida</taxon>
        <taxon>Poales</taxon>
        <taxon>Poaceae</taxon>
        <taxon>PACMAD clade</taxon>
        <taxon>Panicoideae</taxon>
        <taxon>Panicodae</taxon>
        <taxon>Paniceae</taxon>
        <taxon>Panicinae</taxon>
        <taxon>Panicum</taxon>
        <taxon>Panicum sect. Hiantes</taxon>
    </lineage>
</organism>
<evidence type="ECO:0000256" key="5">
    <source>
        <dbReference type="ARBA" id="ARBA00023136"/>
    </source>
</evidence>
<evidence type="ECO:0000256" key="6">
    <source>
        <dbReference type="SAM" id="Phobius"/>
    </source>
</evidence>
<evidence type="ECO:0000256" key="3">
    <source>
        <dbReference type="ARBA" id="ARBA00022692"/>
    </source>
</evidence>
<protein>
    <submittedName>
        <fullName evidence="7">Uncharacterized protein</fullName>
    </submittedName>
</protein>
<dbReference type="InterPro" id="IPR036259">
    <property type="entry name" value="MFS_trans_sf"/>
</dbReference>
<dbReference type="Proteomes" id="UP000823388">
    <property type="component" value="Chromosome 6N"/>
</dbReference>